<evidence type="ECO:0000313" key="2">
    <source>
        <dbReference type="EMBL" id="CAH2246793.1"/>
    </source>
</evidence>
<keyword evidence="3" id="KW-1185">Reference proteome</keyword>
<reference evidence="2" key="1">
    <citation type="submission" date="2022-03" db="EMBL/GenBank/DDBJ databases">
        <authorList>
            <person name="Alioto T."/>
            <person name="Alioto T."/>
            <person name="Gomez Garrido J."/>
        </authorList>
    </citation>
    <scope>NUCLEOTIDE SEQUENCE</scope>
</reference>
<dbReference type="AlphaFoldDB" id="A0AAD1RD10"/>
<gene>
    <name evidence="2" type="ORF">PECUL_23A044499</name>
</gene>
<evidence type="ECO:0000313" key="3">
    <source>
        <dbReference type="Proteomes" id="UP001295444"/>
    </source>
</evidence>
<name>A0AAD1RD10_PELCU</name>
<evidence type="ECO:0000256" key="1">
    <source>
        <dbReference type="SAM" id="MobiDB-lite"/>
    </source>
</evidence>
<proteinExistence type="predicted"/>
<dbReference type="EMBL" id="OW240913">
    <property type="protein sequence ID" value="CAH2246793.1"/>
    <property type="molecule type" value="Genomic_DNA"/>
</dbReference>
<sequence>MHHSKTTPHTAAQETTNRRKATPRMKIHEIQPPASESQMWRAPPRRRGTELYSGTNSAIALRSPIKPPSQTDQNKPRRE</sequence>
<organism evidence="2 3">
    <name type="scientific">Pelobates cultripes</name>
    <name type="common">Western spadefoot toad</name>
    <dbReference type="NCBI Taxonomy" id="61616"/>
    <lineage>
        <taxon>Eukaryota</taxon>
        <taxon>Metazoa</taxon>
        <taxon>Chordata</taxon>
        <taxon>Craniata</taxon>
        <taxon>Vertebrata</taxon>
        <taxon>Euteleostomi</taxon>
        <taxon>Amphibia</taxon>
        <taxon>Batrachia</taxon>
        <taxon>Anura</taxon>
        <taxon>Pelobatoidea</taxon>
        <taxon>Pelobatidae</taxon>
        <taxon>Pelobates</taxon>
    </lineage>
</organism>
<feature type="region of interest" description="Disordered" evidence="1">
    <location>
        <begin position="1"/>
        <end position="79"/>
    </location>
</feature>
<dbReference type="Proteomes" id="UP001295444">
    <property type="component" value="Chromosome 02"/>
</dbReference>
<protein>
    <submittedName>
        <fullName evidence="2">Uncharacterized protein</fullName>
    </submittedName>
</protein>
<accession>A0AAD1RD10</accession>